<evidence type="ECO:0000313" key="4">
    <source>
        <dbReference type="Proteomes" id="UP000596661"/>
    </source>
</evidence>
<feature type="compositionally biased region" description="Polar residues" evidence="1">
    <location>
        <begin position="364"/>
        <end position="376"/>
    </location>
</feature>
<name>A0A803QPT3_CANSA</name>
<dbReference type="Pfam" id="PF14111">
    <property type="entry name" value="DUF4283"/>
    <property type="match status" value="1"/>
</dbReference>
<evidence type="ECO:0000313" key="3">
    <source>
        <dbReference type="EnsemblPlants" id="cds.evm.model.10.655"/>
    </source>
</evidence>
<feature type="domain" description="DUF4283" evidence="2">
    <location>
        <begin position="185"/>
        <end position="251"/>
    </location>
</feature>
<dbReference type="Gramene" id="evm.model.10.655">
    <property type="protein sequence ID" value="cds.evm.model.10.655"/>
    <property type="gene ID" value="evm.TU.10.655"/>
</dbReference>
<dbReference type="EnsemblPlants" id="evm.model.10.655">
    <property type="protein sequence ID" value="cds.evm.model.10.655"/>
    <property type="gene ID" value="evm.TU.10.655"/>
</dbReference>
<dbReference type="EMBL" id="UZAU01000810">
    <property type="status" value="NOT_ANNOTATED_CDS"/>
    <property type="molecule type" value="Genomic_DNA"/>
</dbReference>
<feature type="compositionally biased region" description="Basic residues" evidence="1">
    <location>
        <begin position="42"/>
        <end position="56"/>
    </location>
</feature>
<dbReference type="PANTHER" id="PTHR33233">
    <property type="entry name" value="ENDONUCLEASE/EXONUCLEASE/PHOSPHATASE"/>
    <property type="match status" value="1"/>
</dbReference>
<reference evidence="3" key="1">
    <citation type="submission" date="2021-03" db="UniProtKB">
        <authorList>
            <consortium name="EnsemblPlants"/>
        </authorList>
    </citation>
    <scope>IDENTIFICATION</scope>
</reference>
<feature type="compositionally biased region" description="Basic and acidic residues" evidence="1">
    <location>
        <begin position="16"/>
        <end position="34"/>
    </location>
</feature>
<dbReference type="Proteomes" id="UP000596661">
    <property type="component" value="Unassembled WGS sequence"/>
</dbReference>
<dbReference type="AlphaFoldDB" id="A0A803QPT3"/>
<organism evidence="3 4">
    <name type="scientific">Cannabis sativa</name>
    <name type="common">Hemp</name>
    <name type="synonym">Marijuana</name>
    <dbReference type="NCBI Taxonomy" id="3483"/>
    <lineage>
        <taxon>Eukaryota</taxon>
        <taxon>Viridiplantae</taxon>
        <taxon>Streptophyta</taxon>
        <taxon>Embryophyta</taxon>
        <taxon>Tracheophyta</taxon>
        <taxon>Spermatophyta</taxon>
        <taxon>Magnoliopsida</taxon>
        <taxon>eudicotyledons</taxon>
        <taxon>Gunneridae</taxon>
        <taxon>Pentapetalae</taxon>
        <taxon>rosids</taxon>
        <taxon>fabids</taxon>
        <taxon>Rosales</taxon>
        <taxon>Cannabaceae</taxon>
        <taxon>Cannabis</taxon>
    </lineage>
</organism>
<proteinExistence type="predicted"/>
<evidence type="ECO:0000256" key="1">
    <source>
        <dbReference type="SAM" id="MobiDB-lite"/>
    </source>
</evidence>
<evidence type="ECO:0000259" key="2">
    <source>
        <dbReference type="Pfam" id="PF14111"/>
    </source>
</evidence>
<protein>
    <recommendedName>
        <fullName evidence="2">DUF4283 domain-containing protein</fullName>
    </recommendedName>
</protein>
<sequence length="393" mass="44546">MVEKAPLSSLGGGRNGRLEIGRARHVYMRKEEGNKPLLTRVKQSKPKSPVKKKKKRGPDSTADVKKTNSMDEVLGIEPLAFSDEEADTVELMNVEKEIVDSLALDARDSIKRDAIRMDFAHFMEAKQFREAQTMSANAVSRGKEVLPPILRFGNIIRNLDSKFVGSPSKQRVKITKEDMQEEVDFWTPSIVCYVLGANPPMSILDGFVRRVWKDKINKVGMISHGIFLVLFKSIDDRNQVLSRVYIFFNKRLSKSGLKMRMMRTLLFVSYEWKPTTCAHCKGIDHETKDCRNKEGKQKAEWVIKKPNKVAVQESDQAVDEDGFKPAKKIWIEKPKDQTKVATITVTNTYASLQEEELVEAELMQTHQQQRNDQQEAINIGDTGAGGVPPLPNE</sequence>
<keyword evidence="4" id="KW-1185">Reference proteome</keyword>
<dbReference type="PANTHER" id="PTHR33233:SF17">
    <property type="entry name" value="DUF4283 DOMAIN-CONTAINING PROTEIN"/>
    <property type="match status" value="1"/>
</dbReference>
<feature type="region of interest" description="Disordered" evidence="1">
    <location>
        <begin position="1"/>
        <end position="69"/>
    </location>
</feature>
<accession>A0A803QPT3</accession>
<dbReference type="InterPro" id="IPR025558">
    <property type="entry name" value="DUF4283"/>
</dbReference>
<feature type="region of interest" description="Disordered" evidence="1">
    <location>
        <begin position="364"/>
        <end position="393"/>
    </location>
</feature>